<keyword evidence="1" id="KW-1185">Reference proteome</keyword>
<dbReference type="RefSeq" id="XP_014644007.1">
    <property type="nucleotide sequence ID" value="XM_014788521.1"/>
</dbReference>
<protein>
    <submittedName>
        <fullName evidence="2">Chromosome transmission fidelity protein 8 homolog isoform X2</fullName>
    </submittedName>
</protein>
<name>A0ABM1CWS6_CERSS</name>
<proteinExistence type="predicted"/>
<reference evidence="2" key="1">
    <citation type="submission" date="2025-08" db="UniProtKB">
        <authorList>
            <consortium name="RefSeq"/>
        </authorList>
    </citation>
    <scope>IDENTIFICATION</scope>
</reference>
<dbReference type="GeneID" id="101402364"/>
<evidence type="ECO:0000313" key="1">
    <source>
        <dbReference type="Proteomes" id="UP000694910"/>
    </source>
</evidence>
<accession>A0ABM1CWS6</accession>
<sequence length="181" mass="19495">MVQIVISSAGAGGLAEWVLMELQGEIEARYSTGLAGNLLGDLHYTTEEAACGGGREEGLKKMQSNIPATHPDPSAVGKLLGKTWSVASSALKIWPLILTILPRALQHNFLRARVSQGYNFGGACYTTGQKEGELQNQELPHVPLLKAEEVLGARKTEKSQLSCENATLKRAKTKKSVASYF</sequence>
<dbReference type="Proteomes" id="UP000694910">
    <property type="component" value="Unplaced"/>
</dbReference>
<organism evidence="1 2">
    <name type="scientific">Ceratotherium simum simum</name>
    <name type="common">Southern white rhinoceros</name>
    <dbReference type="NCBI Taxonomy" id="73337"/>
    <lineage>
        <taxon>Eukaryota</taxon>
        <taxon>Metazoa</taxon>
        <taxon>Chordata</taxon>
        <taxon>Craniata</taxon>
        <taxon>Vertebrata</taxon>
        <taxon>Euteleostomi</taxon>
        <taxon>Mammalia</taxon>
        <taxon>Eutheria</taxon>
        <taxon>Laurasiatheria</taxon>
        <taxon>Perissodactyla</taxon>
        <taxon>Rhinocerotidae</taxon>
        <taxon>Ceratotherium</taxon>
    </lineage>
</organism>
<gene>
    <name evidence="2" type="primary">LOC101402364</name>
</gene>
<evidence type="ECO:0000313" key="2">
    <source>
        <dbReference type="RefSeq" id="XP_014644007.1"/>
    </source>
</evidence>